<keyword evidence="1" id="KW-1133">Transmembrane helix</keyword>
<feature type="transmembrane region" description="Helical" evidence="1">
    <location>
        <begin position="119"/>
        <end position="137"/>
    </location>
</feature>
<feature type="transmembrane region" description="Helical" evidence="1">
    <location>
        <begin position="56"/>
        <end position="75"/>
    </location>
</feature>
<keyword evidence="1" id="KW-0812">Transmembrane</keyword>
<sequence length="432" mass="49516">MREIISEIKRGIIVTKLVKGTMFSKSGALCLFLSLLFPIGAIILSFCLVNKKNIRVINIAIAISVFAIFTTIPPYQDLYRRYLDTYLSYSDFTTYADAISGHVDILMYVIALFLKKNDIPFYIFPAVQAGVVTYLFLSSTKDVIESEYYDGDNIKLPLFISFLFINLIAGALGLRFYIAVALFTKGVTIYLFNRRLALSFILMISAAFFHFSMLLPIFAFIGSRFVRIKTSFVPVFFVIGFIFGSLILTYIIDSGILGYLGQYIKAGYIDYSGNAEIDTKGNALIVTIWRYIMLLLIYIPCYYLKQRRDQRIDFINFVGVYLIISSLTSISANAFNRYMIAIGSFFVLLNFFLVIRFNIRRISVVALIFVFIINFVFQNIYLQRRPILLGTMWTGLYTPTVFSLLRTDQEFKLILNQIDDDGDWVKDKLATK</sequence>
<feature type="transmembrane region" description="Helical" evidence="1">
    <location>
        <begin position="314"/>
        <end position="332"/>
    </location>
</feature>
<feature type="transmembrane region" description="Helical" evidence="1">
    <location>
        <begin position="283"/>
        <end position="302"/>
    </location>
</feature>
<dbReference type="InterPro" id="IPR049458">
    <property type="entry name" value="EpsG-like"/>
</dbReference>
<feature type="transmembrane region" description="Helical" evidence="1">
    <location>
        <begin position="158"/>
        <end position="184"/>
    </location>
</feature>
<feature type="transmembrane region" description="Helical" evidence="1">
    <location>
        <begin position="26"/>
        <end position="49"/>
    </location>
</feature>
<name>C9K186_KLEPN</name>
<organism evidence="2">
    <name type="scientific">Klebsiella pneumoniae</name>
    <dbReference type="NCBI Taxonomy" id="573"/>
    <lineage>
        <taxon>Bacteria</taxon>
        <taxon>Pseudomonadati</taxon>
        <taxon>Pseudomonadota</taxon>
        <taxon>Gammaproteobacteria</taxon>
        <taxon>Enterobacterales</taxon>
        <taxon>Enterobacteriaceae</taxon>
        <taxon>Klebsiella/Raoultella group</taxon>
        <taxon>Klebsiella</taxon>
        <taxon>Klebsiella pneumoniae complex</taxon>
    </lineage>
</organism>
<feature type="transmembrane region" description="Helical" evidence="1">
    <location>
        <begin position="338"/>
        <end position="355"/>
    </location>
</feature>
<feature type="transmembrane region" description="Helical" evidence="1">
    <location>
        <begin position="196"/>
        <end position="220"/>
    </location>
</feature>
<dbReference type="AlphaFoldDB" id="C9K186"/>
<protein>
    <recommendedName>
        <fullName evidence="3">EpsG family protein</fullName>
    </recommendedName>
</protein>
<dbReference type="EMBL" id="AB371290">
    <property type="protein sequence ID" value="BAI43724.1"/>
    <property type="molecule type" value="Genomic_DNA"/>
</dbReference>
<reference evidence="2" key="2">
    <citation type="journal article" date="2009" name="Microbiology">
        <title>Genetic diversity of capsular polysaccharide biosynthesis in Klebsiella pneumoniae clinical isolates.</title>
        <authorList>
            <person name="Shu H.-Y."/>
            <person name="Fung C.-P."/>
            <person name="Liu Y.-M."/>
            <person name="Wu K.-M."/>
            <person name="Chen Y.-T."/>
            <person name="Li L.-H."/>
            <person name="Liu T.-T."/>
            <person name="Kirby R."/>
            <person name="Tsai S.-F."/>
        </authorList>
    </citation>
    <scope>NUCLEOTIDE SEQUENCE</scope>
    <source>
        <strain evidence="2">NK29</strain>
    </source>
</reference>
<feature type="transmembrane region" description="Helical" evidence="1">
    <location>
        <begin position="362"/>
        <end position="381"/>
    </location>
</feature>
<reference evidence="2" key="1">
    <citation type="submission" date="2007-12" db="EMBL/GenBank/DDBJ databases">
        <authorList>
            <person name="Wu K.M."/>
            <person name="Shu H.Y."/>
            <person name="Tsai S.F."/>
        </authorList>
    </citation>
    <scope>NUCLEOTIDE SEQUENCE</scope>
    <source>
        <strain evidence="2">NK29</strain>
    </source>
</reference>
<evidence type="ECO:0008006" key="3">
    <source>
        <dbReference type="Google" id="ProtNLM"/>
    </source>
</evidence>
<accession>C9K186</accession>
<dbReference type="Pfam" id="PF14897">
    <property type="entry name" value="EpsG"/>
    <property type="match status" value="1"/>
</dbReference>
<evidence type="ECO:0000256" key="1">
    <source>
        <dbReference type="SAM" id="Phobius"/>
    </source>
</evidence>
<keyword evidence="1" id="KW-0472">Membrane</keyword>
<feature type="transmembrane region" description="Helical" evidence="1">
    <location>
        <begin position="232"/>
        <end position="252"/>
    </location>
</feature>
<feature type="transmembrane region" description="Helical" evidence="1">
    <location>
        <begin position="387"/>
        <end position="405"/>
    </location>
</feature>
<evidence type="ECO:0000313" key="2">
    <source>
        <dbReference type="EMBL" id="BAI43724.1"/>
    </source>
</evidence>
<proteinExistence type="predicted"/>